<accession>A0ABP7Q6Z6</accession>
<keyword evidence="1" id="KW-0732">Signal</keyword>
<dbReference type="EMBL" id="BAABDI010000015">
    <property type="protein sequence ID" value="GAA3977643.1"/>
    <property type="molecule type" value="Genomic_DNA"/>
</dbReference>
<proteinExistence type="predicted"/>
<keyword evidence="3" id="KW-1185">Reference proteome</keyword>
<feature type="chain" id="PRO_5046688884" description="Por secretion system C-terminal sorting domain-containing protein" evidence="1">
    <location>
        <begin position="18"/>
        <end position="390"/>
    </location>
</feature>
<dbReference type="RefSeq" id="WP_345124564.1">
    <property type="nucleotide sequence ID" value="NZ_BAABDI010000015.1"/>
</dbReference>
<comment type="caution">
    <text evidence="2">The sequence shown here is derived from an EMBL/GenBank/DDBJ whole genome shotgun (WGS) entry which is preliminary data.</text>
</comment>
<reference evidence="3" key="1">
    <citation type="journal article" date="2019" name="Int. J. Syst. Evol. Microbiol.">
        <title>The Global Catalogue of Microorganisms (GCM) 10K type strain sequencing project: providing services to taxonomists for standard genome sequencing and annotation.</title>
        <authorList>
            <consortium name="The Broad Institute Genomics Platform"/>
            <consortium name="The Broad Institute Genome Sequencing Center for Infectious Disease"/>
            <person name="Wu L."/>
            <person name="Ma J."/>
        </authorList>
    </citation>
    <scope>NUCLEOTIDE SEQUENCE [LARGE SCALE GENOMIC DNA]</scope>
    <source>
        <strain evidence="3">JCM 17217</strain>
    </source>
</reference>
<dbReference type="InterPro" id="IPR026444">
    <property type="entry name" value="Secre_tail"/>
</dbReference>
<evidence type="ECO:0000313" key="2">
    <source>
        <dbReference type="EMBL" id="GAA3977643.1"/>
    </source>
</evidence>
<dbReference type="NCBIfam" id="TIGR04183">
    <property type="entry name" value="Por_Secre_tail"/>
    <property type="match status" value="1"/>
</dbReference>
<protein>
    <recommendedName>
        <fullName evidence="4">Por secretion system C-terminal sorting domain-containing protein</fullName>
    </recommendedName>
</protein>
<dbReference type="Proteomes" id="UP001501556">
    <property type="component" value="Unassembled WGS sequence"/>
</dbReference>
<organism evidence="2 3">
    <name type="scientific">Hymenobacter antarcticus</name>
    <dbReference type="NCBI Taxonomy" id="486270"/>
    <lineage>
        <taxon>Bacteria</taxon>
        <taxon>Pseudomonadati</taxon>
        <taxon>Bacteroidota</taxon>
        <taxon>Cytophagia</taxon>
        <taxon>Cytophagales</taxon>
        <taxon>Hymenobacteraceae</taxon>
        <taxon>Hymenobacter</taxon>
    </lineage>
</organism>
<gene>
    <name evidence="2" type="ORF">GCM10022407_23640</name>
</gene>
<evidence type="ECO:0008006" key="4">
    <source>
        <dbReference type="Google" id="ProtNLM"/>
    </source>
</evidence>
<sequence length="390" mass="41123">MRQLLPLLFLTTAPALAQTVSPIIDRTDMPTATAAAPVDTLRLSAASPVLPATAPPLSRRGANQTWNYAGLIAVSQRVERFVTVASVTATSPFYLFTFGPLGGVNRATVASPQALPLAGGLPVPLPITDTHQFYSVSAAAAATQDFRSVGFGASLAGTAVPVTYTNQAQQDVIYRFPLSFASAADSSSSFFATPAAISTVGYLSQKRKRVNKPDAWGTLVTPFGSFQTVRVVTKLIDHDSVAFGGTPGQGFDLPVTREYKWLAKTHRVPVLTITTRVLAGQETITGVEYRDIYRRIVRLGTRDAATQAALAAYPNPSAIGTALLLTVPAGSGPLTVSATDVVGRRLFQRSFGGGASVLSLPAEAFGNFRGVVLLTVQTAQGTATRRVVRE</sequence>
<evidence type="ECO:0000313" key="3">
    <source>
        <dbReference type="Proteomes" id="UP001501556"/>
    </source>
</evidence>
<name>A0ABP7Q6Z6_9BACT</name>
<evidence type="ECO:0000256" key="1">
    <source>
        <dbReference type="SAM" id="SignalP"/>
    </source>
</evidence>
<feature type="signal peptide" evidence="1">
    <location>
        <begin position="1"/>
        <end position="17"/>
    </location>
</feature>